<dbReference type="EMBL" id="CP092109">
    <property type="protein sequence ID" value="UWZ81299.1"/>
    <property type="molecule type" value="Genomic_DNA"/>
</dbReference>
<organism evidence="6 7">
    <name type="scientific">Geoalkalibacter halelectricus</name>
    <dbReference type="NCBI Taxonomy" id="2847045"/>
    <lineage>
        <taxon>Bacteria</taxon>
        <taxon>Pseudomonadati</taxon>
        <taxon>Thermodesulfobacteriota</taxon>
        <taxon>Desulfuromonadia</taxon>
        <taxon>Desulfuromonadales</taxon>
        <taxon>Geoalkalibacteraceae</taxon>
        <taxon>Geoalkalibacter</taxon>
    </lineage>
</organism>
<dbReference type="PANTHER" id="PTHR11601">
    <property type="entry name" value="CYSTEINE DESULFURYLASE FAMILY MEMBER"/>
    <property type="match status" value="1"/>
</dbReference>
<evidence type="ECO:0000313" key="7">
    <source>
        <dbReference type="Proteomes" id="UP001060414"/>
    </source>
</evidence>
<keyword evidence="6" id="KW-0032">Aminotransferase</keyword>
<dbReference type="Gene3D" id="3.40.640.10">
    <property type="entry name" value="Type I PLP-dependent aspartate aminotransferase-like (Major domain)"/>
    <property type="match status" value="1"/>
</dbReference>
<reference evidence="6" key="1">
    <citation type="journal article" date="2022" name="Environ. Microbiol.">
        <title>Geoalkalibacter halelectricus SAP #1 sp. nov. possessing extracellular electron transfer and mineral#reducing capabilities from a haloalkaline environment.</title>
        <authorList>
            <person name="Yadav S."/>
            <person name="Singh R."/>
            <person name="Sundharam S.S."/>
            <person name="Chaudhary S."/>
            <person name="Krishnamurthi S."/>
            <person name="Patil S.A."/>
        </authorList>
    </citation>
    <scope>NUCLEOTIDE SEQUENCE</scope>
    <source>
        <strain evidence="6">SAP-1</strain>
    </source>
</reference>
<dbReference type="InterPro" id="IPR000192">
    <property type="entry name" value="Aminotrans_V_dom"/>
</dbReference>
<comment type="catalytic activity">
    <reaction evidence="4">
        <text>(sulfur carrier)-H + L-cysteine = (sulfur carrier)-SH + L-alanine</text>
        <dbReference type="Rhea" id="RHEA:43892"/>
        <dbReference type="Rhea" id="RHEA-COMP:14737"/>
        <dbReference type="Rhea" id="RHEA-COMP:14739"/>
        <dbReference type="ChEBI" id="CHEBI:29917"/>
        <dbReference type="ChEBI" id="CHEBI:35235"/>
        <dbReference type="ChEBI" id="CHEBI:57972"/>
        <dbReference type="ChEBI" id="CHEBI:64428"/>
        <dbReference type="EC" id="2.8.1.7"/>
    </reaction>
</comment>
<keyword evidence="6" id="KW-0808">Transferase</keyword>
<evidence type="ECO:0000256" key="3">
    <source>
        <dbReference type="ARBA" id="ARBA00022898"/>
    </source>
</evidence>
<comment type="similarity">
    <text evidence="2">Belongs to the class-V pyridoxal-phosphate-dependent aminotransferase family. NifS/IscS subfamily.</text>
</comment>
<dbReference type="Pfam" id="PF00266">
    <property type="entry name" value="Aminotran_5"/>
    <property type="match status" value="1"/>
</dbReference>
<evidence type="ECO:0000256" key="4">
    <source>
        <dbReference type="ARBA" id="ARBA00050776"/>
    </source>
</evidence>
<dbReference type="GO" id="GO:0008483">
    <property type="term" value="F:transaminase activity"/>
    <property type="evidence" value="ECO:0007669"/>
    <property type="project" value="UniProtKB-KW"/>
</dbReference>
<evidence type="ECO:0000256" key="2">
    <source>
        <dbReference type="ARBA" id="ARBA00006490"/>
    </source>
</evidence>
<evidence type="ECO:0000259" key="5">
    <source>
        <dbReference type="Pfam" id="PF00266"/>
    </source>
</evidence>
<keyword evidence="3" id="KW-0663">Pyridoxal phosphate</keyword>
<comment type="cofactor">
    <cofactor evidence="1">
        <name>pyridoxal 5'-phosphate</name>
        <dbReference type="ChEBI" id="CHEBI:597326"/>
    </cofactor>
</comment>
<proteinExistence type="inferred from homology"/>
<dbReference type="InterPro" id="IPR015424">
    <property type="entry name" value="PyrdxlP-dep_Trfase"/>
</dbReference>
<dbReference type="PANTHER" id="PTHR11601:SF34">
    <property type="entry name" value="CYSTEINE DESULFURASE"/>
    <property type="match status" value="1"/>
</dbReference>
<evidence type="ECO:0000256" key="1">
    <source>
        <dbReference type="ARBA" id="ARBA00001933"/>
    </source>
</evidence>
<dbReference type="Proteomes" id="UP001060414">
    <property type="component" value="Chromosome"/>
</dbReference>
<dbReference type="InterPro" id="IPR015421">
    <property type="entry name" value="PyrdxlP-dep_Trfase_major"/>
</dbReference>
<dbReference type="InterPro" id="IPR015422">
    <property type="entry name" value="PyrdxlP-dep_Trfase_small"/>
</dbReference>
<dbReference type="RefSeq" id="WP_260749673.1">
    <property type="nucleotide sequence ID" value="NZ_CP092109.1"/>
</dbReference>
<dbReference type="SUPFAM" id="SSF53383">
    <property type="entry name" value="PLP-dependent transferases"/>
    <property type="match status" value="1"/>
</dbReference>
<feature type="domain" description="Aminotransferase class V" evidence="5">
    <location>
        <begin position="5"/>
        <end position="94"/>
    </location>
</feature>
<gene>
    <name evidence="6" type="ORF">L9S41_07890</name>
</gene>
<evidence type="ECO:0000313" key="6">
    <source>
        <dbReference type="EMBL" id="UWZ81299.1"/>
    </source>
</evidence>
<dbReference type="Gene3D" id="3.90.1150.10">
    <property type="entry name" value="Aspartate Aminotransferase, domain 1"/>
    <property type="match status" value="1"/>
</dbReference>
<keyword evidence="7" id="KW-1185">Reference proteome</keyword>
<sequence length="154" mass="17062">MTKNIYLDYNASTPIAQEAVEAMRPFLTQHYGNPSSHHWAGAPAKDAVERARAQVAGLLDCDPTEIVFTSGGSESNNHALTGVFFAHRERGDRVTLNGHPTERLPNTLSVNFVGRIGCRRRKLRCAGPMPPWSKYSWRRCTILSGPKASMGRQI</sequence>
<accession>A0ABY5ZRZ3</accession>
<protein>
    <submittedName>
        <fullName evidence="6">Aminotransferase class V-fold PLP-dependent enzyme</fullName>
    </submittedName>
</protein>
<name>A0ABY5ZRZ3_9BACT</name>